<keyword evidence="2 4" id="KW-0479">Metal-binding</keyword>
<keyword evidence="1 4" id="KW-0349">Heme</keyword>
<evidence type="ECO:0000313" key="7">
    <source>
        <dbReference type="EMBL" id="PKA70806.1"/>
    </source>
</evidence>
<comment type="caution">
    <text evidence="7">The sequence shown here is derived from an EMBL/GenBank/DDBJ whole genome shotgun (WGS) entry which is preliminary data.</text>
</comment>
<dbReference type="PROSITE" id="PS51007">
    <property type="entry name" value="CYTC"/>
    <property type="match status" value="1"/>
</dbReference>
<accession>A0ABX4Q201</accession>
<sequence length="643" mass="72291">MLAKAVGQALHLLGLHKEMDDMDTYIRWFQRFIWLGIAMNMVFAIPALFAPGLLTSVVGLPPQLSDPWLENAGMLLVGISVFYMPSGFNAPRYVVHSWLCVLTRLIAVVFWIYLINTSNQGSVFVPMLLGDLSFFLILGILLYLGTTPQNRPWALLCDGWREWRAAWARQWQSHTFKVGALIVVAVLGFIGYQTWYQMLRVVPEQQYASDEDHYKYAAIGLGIEARIPYYLFAVLPQMCPEKLPKPGGWEVFGFLFENGKDLPIGMAKRQIGYPTVEPNCALCHTGSYRANASDVAVNVPSAPANTLQLQAFQWFAYDCASDPKFTTDAVMAAINGKFQLGFFEKLYNRYLIMPMAKSALLKQKQAYAWQKLRPQQGPGRTDTFNPTKMVVFGFPDDSTIGTVDLPQVWNQKPRESMYLHWDGNNNKIHERNYAAAMAVGATPESVLPPSFNRVTNWLLGHKPPAWPWTLDQAKVAQGKPIWDNNCAGCHDFGRADTGQVTTNIDQLGTDPHRLDSFTTGLVTAFHTFKKPPFDFGAYRKTQSYSNTPTDGIWLRAPYLHNGSVPTLWDLLQPPEKRPQVFVTGSDVYDPVNVGFVTRGAQAKASADFKYDTRLEGNHNTGHLYGTQLSDADKRALIEFMKTL</sequence>
<protein>
    <recommendedName>
        <fullName evidence="6">Cytochrome c domain-containing protein</fullName>
    </recommendedName>
</protein>
<evidence type="ECO:0000256" key="1">
    <source>
        <dbReference type="ARBA" id="ARBA00022617"/>
    </source>
</evidence>
<gene>
    <name evidence="7" type="ORF">ATI02_3733</name>
</gene>
<feature type="transmembrane region" description="Helical" evidence="5">
    <location>
        <begin position="178"/>
        <end position="196"/>
    </location>
</feature>
<keyword evidence="5" id="KW-1133">Transmembrane helix</keyword>
<dbReference type="Proteomes" id="UP000232455">
    <property type="component" value="Unassembled WGS sequence"/>
</dbReference>
<evidence type="ECO:0000259" key="6">
    <source>
        <dbReference type="PROSITE" id="PS51007"/>
    </source>
</evidence>
<feature type="domain" description="Cytochrome c" evidence="6">
    <location>
        <begin position="473"/>
        <end position="643"/>
    </location>
</feature>
<feature type="transmembrane region" description="Helical" evidence="5">
    <location>
        <begin position="68"/>
        <end position="86"/>
    </location>
</feature>
<keyword evidence="5" id="KW-0812">Transmembrane</keyword>
<feature type="transmembrane region" description="Helical" evidence="5">
    <location>
        <begin position="32"/>
        <end position="56"/>
    </location>
</feature>
<feature type="transmembrane region" description="Helical" evidence="5">
    <location>
        <begin position="121"/>
        <end position="144"/>
    </location>
</feature>
<evidence type="ECO:0000256" key="3">
    <source>
        <dbReference type="ARBA" id="ARBA00023004"/>
    </source>
</evidence>
<dbReference type="Pfam" id="PF21419">
    <property type="entry name" value="RoxA-like_Cyt-c"/>
    <property type="match status" value="1"/>
</dbReference>
<dbReference type="EMBL" id="PHHE01000001">
    <property type="protein sequence ID" value="PKA70806.1"/>
    <property type="molecule type" value="Genomic_DNA"/>
</dbReference>
<dbReference type="Gene3D" id="1.10.760.10">
    <property type="entry name" value="Cytochrome c-like domain"/>
    <property type="match status" value="1"/>
</dbReference>
<dbReference type="InterPro" id="IPR036909">
    <property type="entry name" value="Cyt_c-like_dom_sf"/>
</dbReference>
<organism evidence="7 8">
    <name type="scientific">Pseudomonas baetica</name>
    <dbReference type="NCBI Taxonomy" id="674054"/>
    <lineage>
        <taxon>Bacteria</taxon>
        <taxon>Pseudomonadati</taxon>
        <taxon>Pseudomonadota</taxon>
        <taxon>Gammaproteobacteria</taxon>
        <taxon>Pseudomonadales</taxon>
        <taxon>Pseudomonadaceae</taxon>
        <taxon>Pseudomonas</taxon>
    </lineage>
</organism>
<evidence type="ECO:0000256" key="5">
    <source>
        <dbReference type="SAM" id="Phobius"/>
    </source>
</evidence>
<keyword evidence="5" id="KW-0472">Membrane</keyword>
<feature type="transmembrane region" description="Helical" evidence="5">
    <location>
        <begin position="93"/>
        <end position="115"/>
    </location>
</feature>
<dbReference type="InterPro" id="IPR009056">
    <property type="entry name" value="Cyt_c-like_dom"/>
</dbReference>
<evidence type="ECO:0000256" key="4">
    <source>
        <dbReference type="PROSITE-ProRule" id="PRU00433"/>
    </source>
</evidence>
<keyword evidence="3 4" id="KW-0408">Iron</keyword>
<dbReference type="InterPro" id="IPR051395">
    <property type="entry name" value="Cytochrome_c_Peroxidase/MauG"/>
</dbReference>
<proteinExistence type="predicted"/>
<dbReference type="PANTHER" id="PTHR30600:SF9">
    <property type="entry name" value="BLR7738 PROTEIN"/>
    <property type="match status" value="1"/>
</dbReference>
<keyword evidence="8" id="KW-1185">Reference proteome</keyword>
<name>A0ABX4Q201_9PSED</name>
<evidence type="ECO:0000256" key="2">
    <source>
        <dbReference type="ARBA" id="ARBA00022723"/>
    </source>
</evidence>
<dbReference type="SUPFAM" id="SSF46626">
    <property type="entry name" value="Cytochrome c"/>
    <property type="match status" value="1"/>
</dbReference>
<dbReference type="PANTHER" id="PTHR30600">
    <property type="entry name" value="CYTOCHROME C PEROXIDASE-RELATED"/>
    <property type="match status" value="1"/>
</dbReference>
<reference evidence="7 8" key="1">
    <citation type="submission" date="2017-11" db="EMBL/GenBank/DDBJ databases">
        <title>Genome sequencing of a diverse group of Pseudomonas species.</title>
        <authorList>
            <person name="Loper J."/>
        </authorList>
    </citation>
    <scope>NUCLEOTIDE SEQUENCE [LARGE SCALE GENOMIC DNA]</scope>
    <source>
        <strain evidence="7 8">LMG 25716</strain>
    </source>
</reference>
<evidence type="ECO:0000313" key="8">
    <source>
        <dbReference type="Proteomes" id="UP000232455"/>
    </source>
</evidence>